<evidence type="ECO:0000313" key="1">
    <source>
        <dbReference type="EMBL" id="QBP08243.1"/>
    </source>
</evidence>
<organism evidence="1 2">
    <name type="scientific">Cupriavidus metallidurans</name>
    <dbReference type="NCBI Taxonomy" id="119219"/>
    <lineage>
        <taxon>Bacteria</taxon>
        <taxon>Pseudomonadati</taxon>
        <taxon>Pseudomonadota</taxon>
        <taxon>Betaproteobacteria</taxon>
        <taxon>Burkholderiales</taxon>
        <taxon>Burkholderiaceae</taxon>
        <taxon>Cupriavidus</taxon>
    </lineage>
</organism>
<dbReference type="RefSeq" id="WP_017514029.1">
    <property type="nucleotide sequence ID" value="NZ_CP026544.1"/>
</dbReference>
<dbReference type="PANTHER" id="PTHR43041">
    <property type="entry name" value="HYDROLASE, METALLO-BETA-LACTAMASE SUPERFAMILY"/>
    <property type="match status" value="1"/>
</dbReference>
<gene>
    <name evidence="1" type="ORF">DDF84_000095</name>
</gene>
<dbReference type="InterPro" id="IPR045761">
    <property type="entry name" value="ODP_dom"/>
</dbReference>
<sequence length="260" mass="28792">MSNVLYEAGGHVCLAFTDLVDEGQGEVVQSNQFLVVDNGHAALIDPGGNMTYSELYLTISRYFPPKQLDYVLASHADPDIVASVGRWLTSSDSRVLISQVWARFLPHFCQAGKTAGRIVTIPDGGMVIPLGNCQLIAVPAHFLHSEGNFQFYDPVSKILFSGDLGATMTSGTEAGTVVTDFDAHARRMLAFHRRYMSGNRACRLWAAMARTMDIEWIVPQHGPSFRGREMVNRFIDWIDQLQCGLDLLEPAHYRVPSMLG</sequence>
<dbReference type="AlphaFoldDB" id="A0A132HB49"/>
<dbReference type="SMART" id="SM00849">
    <property type="entry name" value="Lactamase_B"/>
    <property type="match status" value="1"/>
</dbReference>
<dbReference type="InterPro" id="IPR001279">
    <property type="entry name" value="Metallo-B-lactamas"/>
</dbReference>
<evidence type="ECO:0000313" key="2">
    <source>
        <dbReference type="Proteomes" id="UP000253772"/>
    </source>
</evidence>
<dbReference type="CDD" id="cd07709">
    <property type="entry name" value="flavodiiron_proteins_MBL-fold"/>
    <property type="match status" value="1"/>
</dbReference>
<dbReference type="OrthoDB" id="9768433at2"/>
<accession>A0A132HB49</accession>
<name>A0A132HB49_9BURK</name>
<dbReference type="PANTHER" id="PTHR43041:SF1">
    <property type="entry name" value="METALLO-BETA-LACTAMASE DOMAIN-CONTAINING PROTEIN"/>
    <property type="match status" value="1"/>
</dbReference>
<dbReference type="Gene3D" id="3.60.15.10">
    <property type="entry name" value="Ribonuclease Z/Hydroxyacylglutathione hydrolase-like"/>
    <property type="match status" value="1"/>
</dbReference>
<protein>
    <submittedName>
        <fullName evidence="1">FprA family A-type flavoprotein</fullName>
    </submittedName>
</protein>
<reference evidence="1 2" key="1">
    <citation type="submission" date="2019-03" db="EMBL/GenBank/DDBJ databases">
        <title>Comparative insights into the high quality Complete genome sequence of highly metal resistant Cupriavidus metallidurans strain BS1 isolated from a gold-copper mine.</title>
        <authorList>
            <person name="Mazhar H.S."/>
            <person name="Rensing C."/>
        </authorList>
    </citation>
    <scope>NUCLEOTIDE SEQUENCE [LARGE SCALE GENOMIC DNA]</scope>
    <source>
        <strain evidence="1 2">BS1</strain>
    </source>
</reference>
<proteinExistence type="predicted"/>
<dbReference type="Pfam" id="PF19583">
    <property type="entry name" value="ODP"/>
    <property type="match status" value="1"/>
</dbReference>
<dbReference type="SUPFAM" id="SSF56281">
    <property type="entry name" value="Metallo-hydrolase/oxidoreductase"/>
    <property type="match status" value="1"/>
</dbReference>
<dbReference type="InterPro" id="IPR036866">
    <property type="entry name" value="RibonucZ/Hydroxyglut_hydro"/>
</dbReference>
<dbReference type="Proteomes" id="UP000253772">
    <property type="component" value="Chromosome c1"/>
</dbReference>
<dbReference type="EMBL" id="CP037900">
    <property type="protein sequence ID" value="QBP08243.1"/>
    <property type="molecule type" value="Genomic_DNA"/>
</dbReference>